<proteinExistence type="predicted"/>
<feature type="region of interest" description="Disordered" evidence="1">
    <location>
        <begin position="361"/>
        <end position="402"/>
    </location>
</feature>
<sequence>MWLRSWKRNGWHNSQKQPVKNATIVKAIDYDISHREGPVKFSWVKGHAGNEFNEKCDMLARGFAEQCKQHGSNGFLTIEGWKDLIASPYASRFKVPDDVMRALEGGEATISQTIASTVYATSYGNRNAGATGAAGDGSGNGTASSHNATAAPLRRGTIAAQGTVAQHQAPQRTASQRAASLNSTAQRTTPQRHVVEPPLFPSDAPNTADQAELINRAARQLLDASKRLEQVTERYEDAAAWLNLLNDWHTRYADVIIQRTTARDDPSNPKATRQEWWWTHGDVRRCYRRLERLFREGRLFTFCDPALLGKGPVERNTNRLEDGANSLIKRTLARHHGLTEEHMRRAAEWVCYMKSGSPDPHTLIPDTGGEHGTDAPAAQDEPKTGSNYDNGIQSYNRDDPAVETGFHIRKGHVG</sequence>
<dbReference type="PROSITE" id="PS50879">
    <property type="entry name" value="RNASE_H_1"/>
    <property type="match status" value="1"/>
</dbReference>
<name>A0A6A2VGY3_9BIFI</name>
<feature type="compositionally biased region" description="Polar residues" evidence="1">
    <location>
        <begin position="163"/>
        <end position="191"/>
    </location>
</feature>
<accession>A0A6A2VGY3</accession>
<keyword evidence="4" id="KW-1185">Reference proteome</keyword>
<dbReference type="InterPro" id="IPR002156">
    <property type="entry name" value="RNaseH_domain"/>
</dbReference>
<feature type="region of interest" description="Disordered" evidence="1">
    <location>
        <begin position="161"/>
        <end position="206"/>
    </location>
</feature>
<feature type="compositionally biased region" description="Polar residues" evidence="1">
    <location>
        <begin position="384"/>
        <end position="395"/>
    </location>
</feature>
<dbReference type="GO" id="GO:0003676">
    <property type="term" value="F:nucleic acid binding"/>
    <property type="evidence" value="ECO:0007669"/>
    <property type="project" value="InterPro"/>
</dbReference>
<dbReference type="SUPFAM" id="SSF53098">
    <property type="entry name" value="Ribonuclease H-like"/>
    <property type="match status" value="1"/>
</dbReference>
<feature type="domain" description="RNase H type-1" evidence="2">
    <location>
        <begin position="1"/>
        <end position="65"/>
    </location>
</feature>
<dbReference type="Proteomes" id="UP000440041">
    <property type="component" value="Unassembled WGS sequence"/>
</dbReference>
<protein>
    <submittedName>
        <fullName evidence="3">Transposase for IS3509a</fullName>
    </submittedName>
</protein>
<dbReference type="AlphaFoldDB" id="A0A6A2VGY3"/>
<organism evidence="3 4">
    <name type="scientific">Bifidobacterium apri</name>
    <dbReference type="NCBI Taxonomy" id="1769423"/>
    <lineage>
        <taxon>Bacteria</taxon>
        <taxon>Bacillati</taxon>
        <taxon>Actinomycetota</taxon>
        <taxon>Actinomycetes</taxon>
        <taxon>Bifidobacteriales</taxon>
        <taxon>Bifidobacteriaceae</taxon>
        <taxon>Bifidobacterium</taxon>
    </lineage>
</organism>
<dbReference type="GO" id="GO:0004523">
    <property type="term" value="F:RNA-DNA hybrid ribonuclease activity"/>
    <property type="evidence" value="ECO:0007669"/>
    <property type="project" value="InterPro"/>
</dbReference>
<dbReference type="Pfam" id="PF00075">
    <property type="entry name" value="RNase_H"/>
    <property type="match status" value="1"/>
</dbReference>
<comment type="caution">
    <text evidence="3">The sequence shown here is derived from an EMBL/GenBank/DDBJ whole genome shotgun (WGS) entry which is preliminary data.</text>
</comment>
<dbReference type="InterPro" id="IPR036397">
    <property type="entry name" value="RNaseH_sf"/>
</dbReference>
<dbReference type="InterPro" id="IPR012337">
    <property type="entry name" value="RNaseH-like_sf"/>
</dbReference>
<evidence type="ECO:0000259" key="2">
    <source>
        <dbReference type="PROSITE" id="PS50879"/>
    </source>
</evidence>
<dbReference type="Gene3D" id="3.30.420.10">
    <property type="entry name" value="Ribonuclease H-like superfamily/Ribonuclease H"/>
    <property type="match status" value="1"/>
</dbReference>
<gene>
    <name evidence="3" type="ORF">DSM100238_1397</name>
</gene>
<evidence type="ECO:0000256" key="1">
    <source>
        <dbReference type="SAM" id="MobiDB-lite"/>
    </source>
</evidence>
<dbReference type="EMBL" id="WBSO01000011">
    <property type="protein sequence ID" value="KAB8296634.1"/>
    <property type="molecule type" value="Genomic_DNA"/>
</dbReference>
<evidence type="ECO:0000313" key="4">
    <source>
        <dbReference type="Proteomes" id="UP000440041"/>
    </source>
</evidence>
<evidence type="ECO:0000313" key="3">
    <source>
        <dbReference type="EMBL" id="KAB8296634.1"/>
    </source>
</evidence>
<reference evidence="3 4" key="1">
    <citation type="submission" date="2019-09" db="EMBL/GenBank/DDBJ databases">
        <title>Characterization of the phylogenetic diversity of two novel species belonging to the genus Bifidobacterium: Bifidobacterium cebidarum sp. nov. and Bifidobacterium leontopitheci sp. nov.</title>
        <authorList>
            <person name="Lugli G.A."/>
            <person name="Duranti S."/>
            <person name="Milani C."/>
            <person name="Turroni F."/>
            <person name="Ventura M."/>
        </authorList>
    </citation>
    <scope>NUCLEOTIDE SEQUENCE [LARGE SCALE GENOMIC DNA]</scope>
    <source>
        <strain evidence="3 4">DSM 100238</strain>
    </source>
</reference>